<evidence type="ECO:0000313" key="5">
    <source>
        <dbReference type="Proteomes" id="UP000027138"/>
    </source>
</evidence>
<dbReference type="InterPro" id="IPR013087">
    <property type="entry name" value="Znf_C2H2_type"/>
</dbReference>
<feature type="domain" description="C2H2-type" evidence="3">
    <location>
        <begin position="76"/>
        <end position="103"/>
    </location>
</feature>
<feature type="region of interest" description="Disordered" evidence="2">
    <location>
        <begin position="501"/>
        <end position="525"/>
    </location>
</feature>
<gene>
    <name evidence="4" type="ORF">JCGZ_26088</name>
</gene>
<feature type="region of interest" description="Disordered" evidence="2">
    <location>
        <begin position="279"/>
        <end position="302"/>
    </location>
</feature>
<evidence type="ECO:0000256" key="2">
    <source>
        <dbReference type="SAM" id="MobiDB-lite"/>
    </source>
</evidence>
<keyword evidence="1" id="KW-0863">Zinc-finger</keyword>
<dbReference type="OrthoDB" id="191139at2759"/>
<dbReference type="PANTHER" id="PTHR36055">
    <property type="entry name" value="C2H2-LIKE ZINC FINGER PROTEIN"/>
    <property type="match status" value="1"/>
</dbReference>
<dbReference type="EMBL" id="KK915447">
    <property type="protein sequence ID" value="KDP22257.1"/>
    <property type="molecule type" value="Genomic_DNA"/>
</dbReference>
<dbReference type="PROSITE" id="PS50157">
    <property type="entry name" value="ZINC_FINGER_C2H2_2"/>
    <property type="match status" value="1"/>
</dbReference>
<evidence type="ECO:0000256" key="1">
    <source>
        <dbReference type="PROSITE-ProRule" id="PRU00042"/>
    </source>
</evidence>
<organism evidence="4 5">
    <name type="scientific">Jatropha curcas</name>
    <name type="common">Barbados nut</name>
    <dbReference type="NCBI Taxonomy" id="180498"/>
    <lineage>
        <taxon>Eukaryota</taxon>
        <taxon>Viridiplantae</taxon>
        <taxon>Streptophyta</taxon>
        <taxon>Embryophyta</taxon>
        <taxon>Tracheophyta</taxon>
        <taxon>Spermatophyta</taxon>
        <taxon>Magnoliopsida</taxon>
        <taxon>eudicotyledons</taxon>
        <taxon>Gunneridae</taxon>
        <taxon>Pentapetalae</taxon>
        <taxon>rosids</taxon>
        <taxon>fabids</taxon>
        <taxon>Malpighiales</taxon>
        <taxon>Euphorbiaceae</taxon>
        <taxon>Crotonoideae</taxon>
        <taxon>Jatropheae</taxon>
        <taxon>Jatropha</taxon>
    </lineage>
</organism>
<accession>A0A067JEM2</accession>
<feature type="compositionally biased region" description="Basic and acidic residues" evidence="2">
    <location>
        <begin position="501"/>
        <end position="521"/>
    </location>
</feature>
<dbReference type="AlphaFoldDB" id="A0A067JEM2"/>
<reference evidence="4 5" key="1">
    <citation type="journal article" date="2014" name="PLoS ONE">
        <title>Global Analysis of Gene Expression Profiles in Physic Nut (Jatropha curcas L.) Seedlings Exposed to Salt Stress.</title>
        <authorList>
            <person name="Zhang L."/>
            <person name="Zhang C."/>
            <person name="Wu P."/>
            <person name="Chen Y."/>
            <person name="Li M."/>
            <person name="Jiang H."/>
            <person name="Wu G."/>
        </authorList>
    </citation>
    <scope>NUCLEOTIDE SEQUENCE [LARGE SCALE GENOMIC DNA]</scope>
    <source>
        <strain evidence="5">cv. GZQX0401</strain>
        <tissue evidence="4">Young leaves</tissue>
    </source>
</reference>
<evidence type="ECO:0000259" key="3">
    <source>
        <dbReference type="PROSITE" id="PS50157"/>
    </source>
</evidence>
<keyword evidence="5" id="KW-1185">Reference proteome</keyword>
<name>A0A067JEM2_JATCU</name>
<dbReference type="PROSITE" id="PS00028">
    <property type="entry name" value="ZINC_FINGER_C2H2_1"/>
    <property type="match status" value="1"/>
</dbReference>
<proteinExistence type="predicted"/>
<dbReference type="STRING" id="180498.A0A067JEM2"/>
<evidence type="ECO:0000313" key="4">
    <source>
        <dbReference type="EMBL" id="KDP22257.1"/>
    </source>
</evidence>
<protein>
    <recommendedName>
        <fullName evidence="3">C2H2-type domain-containing protein</fullName>
    </recommendedName>
</protein>
<feature type="compositionally biased region" description="Basic and acidic residues" evidence="2">
    <location>
        <begin position="286"/>
        <end position="302"/>
    </location>
</feature>
<keyword evidence="1" id="KW-0862">Zinc</keyword>
<dbReference type="Proteomes" id="UP000027138">
    <property type="component" value="Unassembled WGS sequence"/>
</dbReference>
<dbReference type="GO" id="GO:0008270">
    <property type="term" value="F:zinc ion binding"/>
    <property type="evidence" value="ECO:0007669"/>
    <property type="project" value="UniProtKB-KW"/>
</dbReference>
<sequence>MPVAKLKASSNTDVMKAEEGNDSLDTFIRQAIGKEPFLSFSRAGDSPVQWIQLLHALDQQDLPGWPLLTPLKVQMQKCEKCSREFCSSINYRRHIRVHHRLKKLDKDSSKNRDLLGTFWDKLSEDEAKEILSFKDVLLEEVPGSSIIKSLMALIRKPGFSSLPQYCLRAGSALLDIIQARPSRFPLSSEELFSILDDASEKTFLCGTAVSMQKYIFDGEAGKIGLETKNLVACTSFLVEQQLVKAWLADKDAEALRCQKLLVEEEEAAQRRQAELLERKRQKKLRQKEQKAKEQRQGEQEDLKERIDDILEAVPSAEMSCPLNECDSTVHGLESLPDHVPLLLEPFQLPNTDEGVDLEIQTVSGTGYSDPGISHNSEQRMVQRNSRRHIVARWNLSPKSQWNHVPNGFHASQNSQAPKLGNVQRHGNHRDSKLVPLINGNRKWSRKLKADYGGDSLKTRVQKEAINQPDQNKKHEVLIGSISVTLGNCSQQEDKIFDGAREDSLSDHQMPKKNNVQDKQNRLDSAQCSTNRSTIKLWRPVSRNGMKGPVVVENDIRESQVDELAEKVDDHTESSVNYLSSSSVDDNYGGTENGFPLPHGNVHAVGWQFSCDAAKAFLAERWKEAIAAEHVKLVLSSDLKSSEGIEIQNDCLVSVAQSSDTKKSGFLGNPENQLVDVVVHESSTAGAGKAKFRTKPEKGVKLKYMPKQKTIT</sequence>
<dbReference type="PANTHER" id="PTHR36055:SF1">
    <property type="entry name" value="C2H2-LIKE ZINC FINGER PROTEIN"/>
    <property type="match status" value="1"/>
</dbReference>
<keyword evidence="1" id="KW-0479">Metal-binding</keyword>